<evidence type="ECO:0000256" key="1">
    <source>
        <dbReference type="SAM" id="Phobius"/>
    </source>
</evidence>
<dbReference type="Proteomes" id="UP001257948">
    <property type="component" value="Unassembled WGS sequence"/>
</dbReference>
<reference evidence="3" key="1">
    <citation type="submission" date="2023-07" db="EMBL/GenBank/DDBJ databases">
        <title>Draft genome sequence of the endophytic actinobacterium Streptomyces justiciae WPN32, a potential antibiotic producer.</title>
        <authorList>
            <person name="Yasawong M."/>
            <person name="Pana W."/>
            <person name="Ganta P."/>
            <person name="Santapan N."/>
            <person name="Songngamsuk T."/>
            <person name="Phatcharaharikarn M."/>
            <person name="Kerdtoob S."/>
            <person name="Nantapong N."/>
        </authorList>
    </citation>
    <scope>NUCLEOTIDE SEQUENCE [LARGE SCALE GENOMIC DNA]</scope>
    <source>
        <strain evidence="3">WPN32</strain>
    </source>
</reference>
<gene>
    <name evidence="2" type="ORF">RQC66_37330</name>
</gene>
<evidence type="ECO:0000313" key="2">
    <source>
        <dbReference type="EMBL" id="MDT7846395.1"/>
    </source>
</evidence>
<sequence>MGLVVLLGILAFVIFGCVCVVWAARGGPRWVRGVAWVTTGLGEVVVALAKSNKRNSRSNSSSDDGD</sequence>
<keyword evidence="1" id="KW-0472">Membrane</keyword>
<name>A0ABU3M4I5_9ACTN</name>
<protein>
    <submittedName>
        <fullName evidence="2">Uncharacterized protein</fullName>
    </submittedName>
</protein>
<proteinExistence type="predicted"/>
<keyword evidence="3" id="KW-1185">Reference proteome</keyword>
<evidence type="ECO:0000313" key="3">
    <source>
        <dbReference type="Proteomes" id="UP001257948"/>
    </source>
</evidence>
<dbReference type="RefSeq" id="WP_194078473.1">
    <property type="nucleotide sequence ID" value="NZ_JADDXU010000003.1"/>
</dbReference>
<keyword evidence="1" id="KW-0812">Transmembrane</keyword>
<organism evidence="2 3">
    <name type="scientific">Streptomyces justiciae</name>
    <dbReference type="NCBI Taxonomy" id="2780140"/>
    <lineage>
        <taxon>Bacteria</taxon>
        <taxon>Bacillati</taxon>
        <taxon>Actinomycetota</taxon>
        <taxon>Actinomycetes</taxon>
        <taxon>Kitasatosporales</taxon>
        <taxon>Streptomycetaceae</taxon>
        <taxon>Streptomyces</taxon>
    </lineage>
</organism>
<keyword evidence="1" id="KW-1133">Transmembrane helix</keyword>
<dbReference type="EMBL" id="JAVTLL010000034">
    <property type="protein sequence ID" value="MDT7846395.1"/>
    <property type="molecule type" value="Genomic_DNA"/>
</dbReference>
<accession>A0ABU3M4I5</accession>
<feature type="transmembrane region" description="Helical" evidence="1">
    <location>
        <begin position="33"/>
        <end position="49"/>
    </location>
</feature>
<comment type="caution">
    <text evidence="2">The sequence shown here is derived from an EMBL/GenBank/DDBJ whole genome shotgun (WGS) entry which is preliminary data.</text>
</comment>